<dbReference type="PROSITE" id="PS51819">
    <property type="entry name" value="VOC"/>
    <property type="match status" value="1"/>
</dbReference>
<dbReference type="InterPro" id="IPR037523">
    <property type="entry name" value="VOC_core"/>
</dbReference>
<dbReference type="Gene3D" id="3.10.180.10">
    <property type="entry name" value="2,3-Dihydroxybiphenyl 1,2-Dioxygenase, domain 1"/>
    <property type="match status" value="1"/>
</dbReference>
<name>A0A4U1MNQ7_9BACL</name>
<dbReference type="Pfam" id="PF00903">
    <property type="entry name" value="Glyoxalase"/>
    <property type="match status" value="1"/>
</dbReference>
<dbReference type="Proteomes" id="UP000310541">
    <property type="component" value="Unassembled WGS sequence"/>
</dbReference>
<accession>A0A4U1MNQ7</accession>
<dbReference type="OrthoDB" id="9798430at2"/>
<dbReference type="SUPFAM" id="SSF54593">
    <property type="entry name" value="Glyoxalase/Bleomycin resistance protein/Dihydroxybiphenyl dioxygenase"/>
    <property type="match status" value="1"/>
</dbReference>
<proteinExistence type="predicted"/>
<dbReference type="AlphaFoldDB" id="A0A4U1MNQ7"/>
<keyword evidence="2" id="KW-0223">Dioxygenase</keyword>
<dbReference type="EMBL" id="SWFM01000001">
    <property type="protein sequence ID" value="TKD72396.1"/>
    <property type="molecule type" value="Genomic_DNA"/>
</dbReference>
<dbReference type="PANTHER" id="PTHR36503:SF2">
    <property type="entry name" value="BLR2408 PROTEIN"/>
    <property type="match status" value="1"/>
</dbReference>
<dbReference type="RefSeq" id="WP_136946247.1">
    <property type="nucleotide sequence ID" value="NZ_SWFM01000001.1"/>
</dbReference>
<sequence>MFSGLWINLPVKDLEQSKAFFTEIGFSVQAVGDGVRVVIGDKESTVMLFEESRFQSFTHHEVRDAEKATEVLFSIGAKSKDDVDSLINKVKQAGGKIYGEPAESEGWLYGAGFVDLDGHRWNILYMDMERMPQ</sequence>
<evidence type="ECO:0000259" key="1">
    <source>
        <dbReference type="PROSITE" id="PS51819"/>
    </source>
</evidence>
<keyword evidence="2" id="KW-0560">Oxidoreductase</keyword>
<dbReference type="PANTHER" id="PTHR36503">
    <property type="entry name" value="BLR2520 PROTEIN"/>
    <property type="match status" value="1"/>
</dbReference>
<evidence type="ECO:0000313" key="2">
    <source>
        <dbReference type="EMBL" id="TKD72396.1"/>
    </source>
</evidence>
<organism evidence="2 3">
    <name type="scientific">Guptibacillus hwajinpoensis</name>
    <dbReference type="NCBI Taxonomy" id="208199"/>
    <lineage>
        <taxon>Bacteria</taxon>
        <taxon>Bacillati</taxon>
        <taxon>Bacillota</taxon>
        <taxon>Bacilli</taxon>
        <taxon>Bacillales</taxon>
        <taxon>Guptibacillaceae</taxon>
        <taxon>Guptibacillus</taxon>
    </lineage>
</organism>
<reference evidence="2 3" key="1">
    <citation type="submission" date="2019-04" db="EMBL/GenBank/DDBJ databases">
        <title>Genome sequence of Bacillus hwajinpoensis strain Y2.</title>
        <authorList>
            <person name="Fair J.L."/>
            <person name="Maclea K.S."/>
        </authorList>
    </citation>
    <scope>NUCLEOTIDE SEQUENCE [LARGE SCALE GENOMIC DNA]</scope>
    <source>
        <strain evidence="2 3">Y2</strain>
    </source>
</reference>
<comment type="caution">
    <text evidence="2">The sequence shown here is derived from an EMBL/GenBank/DDBJ whole genome shotgun (WGS) entry which is preliminary data.</text>
</comment>
<gene>
    <name evidence="2" type="ORF">FBF83_06355</name>
</gene>
<feature type="domain" description="VOC" evidence="1">
    <location>
        <begin position="3"/>
        <end position="126"/>
    </location>
</feature>
<dbReference type="InterPro" id="IPR029068">
    <property type="entry name" value="Glyas_Bleomycin-R_OHBP_Dase"/>
</dbReference>
<dbReference type="InterPro" id="IPR004360">
    <property type="entry name" value="Glyas_Fos-R_dOase_dom"/>
</dbReference>
<protein>
    <submittedName>
        <fullName evidence="2">Extradiol dioxygenase</fullName>
    </submittedName>
</protein>
<dbReference type="GO" id="GO:0051213">
    <property type="term" value="F:dioxygenase activity"/>
    <property type="evidence" value="ECO:0007669"/>
    <property type="project" value="UniProtKB-KW"/>
</dbReference>
<evidence type="ECO:0000313" key="3">
    <source>
        <dbReference type="Proteomes" id="UP000310541"/>
    </source>
</evidence>